<dbReference type="Proteomes" id="UP000515180">
    <property type="component" value="Unplaced"/>
</dbReference>
<feature type="compositionally biased region" description="Low complexity" evidence="1">
    <location>
        <begin position="574"/>
        <end position="585"/>
    </location>
</feature>
<feature type="region of interest" description="Disordered" evidence="1">
    <location>
        <begin position="632"/>
        <end position="658"/>
    </location>
</feature>
<dbReference type="RefSeq" id="XP_033177823.1">
    <property type="nucleotide sequence ID" value="XM_033321932.1"/>
</dbReference>
<feature type="region of interest" description="Disordered" evidence="1">
    <location>
        <begin position="952"/>
        <end position="994"/>
    </location>
</feature>
<gene>
    <name evidence="3" type="primary">LOC100746387</name>
</gene>
<feature type="region of interest" description="Disordered" evidence="1">
    <location>
        <begin position="885"/>
        <end position="915"/>
    </location>
</feature>
<feature type="compositionally biased region" description="Basic and acidic residues" evidence="1">
    <location>
        <begin position="686"/>
        <end position="710"/>
    </location>
</feature>
<organism evidence="2 3">
    <name type="scientific">Bombus impatiens</name>
    <name type="common">Bumblebee</name>
    <dbReference type="NCBI Taxonomy" id="132113"/>
    <lineage>
        <taxon>Eukaryota</taxon>
        <taxon>Metazoa</taxon>
        <taxon>Ecdysozoa</taxon>
        <taxon>Arthropoda</taxon>
        <taxon>Hexapoda</taxon>
        <taxon>Insecta</taxon>
        <taxon>Pterygota</taxon>
        <taxon>Neoptera</taxon>
        <taxon>Endopterygota</taxon>
        <taxon>Hymenoptera</taxon>
        <taxon>Apocrita</taxon>
        <taxon>Aculeata</taxon>
        <taxon>Apoidea</taxon>
        <taxon>Anthophila</taxon>
        <taxon>Apidae</taxon>
        <taxon>Bombus</taxon>
        <taxon>Pyrobombus</taxon>
    </lineage>
</organism>
<feature type="region of interest" description="Disordered" evidence="1">
    <location>
        <begin position="824"/>
        <end position="851"/>
    </location>
</feature>
<accession>A0A6P8L807</accession>
<feature type="compositionally biased region" description="Basic and acidic residues" evidence="1">
    <location>
        <begin position="831"/>
        <end position="851"/>
    </location>
</feature>
<keyword evidence="2" id="KW-1185">Reference proteome</keyword>
<name>A0A6P8L807_BOMIM</name>
<feature type="compositionally biased region" description="Basic and acidic residues" evidence="1">
    <location>
        <begin position="964"/>
        <end position="983"/>
    </location>
</feature>
<dbReference type="GeneID" id="100746387"/>
<feature type="region of interest" description="Disordered" evidence="1">
    <location>
        <begin position="570"/>
        <end position="590"/>
    </location>
</feature>
<sequence length="1349" mass="151392">MINLPQHLPFVSSIMPSQNVPIQQTSQNFPITYQQPQTVTQQMQTAPSVAYPTNPQGISLVLQDLLTVRTITMQKDTVRPLTRQIINSDPFKPFYQLHQADVFLANHQYQPNLQPPRNTYPLSFQPAPVQTQANYGSLPQNILDQIRSCVSSAAPIFILPGGCHRQTGASNLNEGVAQHSTGQSTNVNPFASFHCPPSFYPYPVPMPVFEPFGVQTRGKDGSRGCFSCCQRKQRGLDGKEYAVGCCCDVHEQEEHRCTATNGDTICSKRDCPVSISLQALASQFLSLPGIISCAVTRLILRKIPGSNITSSTEDTMDKAIKCLETLNKEQLLAECRNSQHANALINLHMTTNPPVNIIPLLTLLQLKVNVLKAQVENLINKKVTECQGFGFEVETSGPIDPTVLSMKTNAELRQLLAALRQKECDERVNVNFSPYHSQKVIAECRLNNVQAKIRQVETEFDRRRDISVPGPTLTSRIIRQFSESTCAFGFAQTGLFEPYVQGRMSDSPDPFARNPRRLALKPHEPAQRTVQWKEEDKAVATSENGTTTCRDAETGEDCVVRSKEKGVESKSSEDTCSCEESSSQESLDEDKKKLGLRIDRHGNVIVSSACCSRGVSLFKLASRIVEKMKQVSGEDYAENEGEEAKGEGRESRDEEEDSVIEFRIKEIGVDGKEFEIITIDDDDEDTKSKTFDGGKASITKERESDTDVGEKMGVGIETGTLRKTDIEENSEGIEASVDAGFPIKQETESIERMIDSDYKDIKEEPAEKGESDQKRSTTTAGVEPKKEAVVWESDAKVKAEPKDYVVVTKKEIVRKPDNIESLGVTSSSKETAVEKENDRAFKEEPIAENVPIHRETVNQTVANRQPSRKSSSDLYKTLNYTVIAKPVSPNKQRKKLSNKNEIDSESRKKDRKRKNIQIVSMMTRVKYNKQFVDFRGWNDANERRIERDFSKSVDKENENDEDDRYLLSKKEHSSMTRSDEQRELVSMVPTSTETNDDIEKNTLEKKMFPKSRRMNGEKMTNGLKRFPPLKHTYSNAAGTTAEISENLLRGKEIESNCSRIVCDRSSSYHCNSKMENGIVSVIYSMMESRFVSLNSLLGNIANFQGVLSNFHLNKSFNDTRDEDNLNSNRDDAKNKRLKSQKNNWIALPPNTNAYNDGEHDVSGGNRVSVGEQCINVHETRHSIIVDREKNDYLLIGGSVSSQSRELSRNGFKRPYHTRRNILIRSRLKSSGNSRHEYLRPFTIFKRLKGNKIVASQTGSQIQHRLKARQRFLALPGIPEDVETLSNGKHANAFVTINSASENVITQQDSKRNNCDAVTECSALSIDRCSTEKHRVINGSLNGMVVNEQI</sequence>
<evidence type="ECO:0000313" key="3">
    <source>
        <dbReference type="RefSeq" id="XP_033177823.1"/>
    </source>
</evidence>
<reference evidence="3" key="1">
    <citation type="submission" date="2025-08" db="UniProtKB">
        <authorList>
            <consortium name="RefSeq"/>
        </authorList>
    </citation>
    <scope>IDENTIFICATION</scope>
</reference>
<protein>
    <submittedName>
        <fullName evidence="3">Uncharacterized protein LOC100746387</fullName>
    </submittedName>
</protein>
<feature type="compositionally biased region" description="Basic and acidic residues" evidence="1">
    <location>
        <begin position="642"/>
        <end position="652"/>
    </location>
</feature>
<evidence type="ECO:0000313" key="2">
    <source>
        <dbReference type="Proteomes" id="UP000515180"/>
    </source>
</evidence>
<proteinExistence type="predicted"/>
<dbReference type="OrthoDB" id="7700298at2759"/>
<feature type="region of interest" description="Disordered" evidence="1">
    <location>
        <begin position="684"/>
        <end position="786"/>
    </location>
</feature>
<feature type="compositionally biased region" description="Basic and acidic residues" evidence="1">
    <location>
        <begin position="898"/>
        <end position="908"/>
    </location>
</feature>
<feature type="compositionally biased region" description="Basic and acidic residues" evidence="1">
    <location>
        <begin position="745"/>
        <end position="775"/>
    </location>
</feature>
<evidence type="ECO:0000256" key="1">
    <source>
        <dbReference type="SAM" id="MobiDB-lite"/>
    </source>
</evidence>